<keyword evidence="1" id="KW-0479">Metal-binding</keyword>
<dbReference type="PANTHER" id="PTHR24388">
    <property type="entry name" value="ZINC FINGER PROTEIN"/>
    <property type="match status" value="1"/>
</dbReference>
<feature type="region of interest" description="Disordered" evidence="8">
    <location>
        <begin position="626"/>
        <end position="708"/>
    </location>
</feature>
<keyword evidence="2" id="KW-0677">Repeat</keyword>
<keyword evidence="5" id="KW-0539">Nucleus</keyword>
<feature type="compositionally biased region" description="Polar residues" evidence="8">
    <location>
        <begin position="130"/>
        <end position="148"/>
    </location>
</feature>
<dbReference type="Gene3D" id="3.30.160.60">
    <property type="entry name" value="Classic Zinc Finger"/>
    <property type="match status" value="3"/>
</dbReference>
<evidence type="ECO:0000256" key="3">
    <source>
        <dbReference type="ARBA" id="ARBA00022771"/>
    </source>
</evidence>
<accession>A0ABQ7SCI6</accession>
<comment type="similarity">
    <text evidence="6">Belongs to the snail C2H2-type zinc-finger protein family.</text>
</comment>
<dbReference type="PROSITE" id="PS00028">
    <property type="entry name" value="ZINC_FINGER_C2H2_1"/>
    <property type="match status" value="3"/>
</dbReference>
<evidence type="ECO:0000256" key="4">
    <source>
        <dbReference type="ARBA" id="ARBA00022833"/>
    </source>
</evidence>
<keyword evidence="11" id="KW-1185">Reference proteome</keyword>
<feature type="compositionally biased region" description="Low complexity" evidence="8">
    <location>
        <begin position="13"/>
        <end position="29"/>
    </location>
</feature>
<evidence type="ECO:0000313" key="10">
    <source>
        <dbReference type="EMBL" id="KAG9510945.1"/>
    </source>
</evidence>
<feature type="domain" description="C2H2-type" evidence="9">
    <location>
        <begin position="510"/>
        <end position="537"/>
    </location>
</feature>
<evidence type="ECO:0000256" key="1">
    <source>
        <dbReference type="ARBA" id="ARBA00022723"/>
    </source>
</evidence>
<feature type="region of interest" description="Disordered" evidence="8">
    <location>
        <begin position="333"/>
        <end position="363"/>
    </location>
</feature>
<evidence type="ECO:0000259" key="9">
    <source>
        <dbReference type="PROSITE" id="PS50157"/>
    </source>
</evidence>
<dbReference type="SMART" id="SM00355">
    <property type="entry name" value="ZnF_C2H2"/>
    <property type="match status" value="5"/>
</dbReference>
<dbReference type="PROSITE" id="PS50157">
    <property type="entry name" value="ZINC_FINGER_C2H2_2"/>
    <property type="match status" value="5"/>
</dbReference>
<comment type="caution">
    <text evidence="10">The sequence shown here is derived from an EMBL/GenBank/DDBJ whole genome shotgun (WGS) entry which is preliminary data.</text>
</comment>
<reference evidence="10 11" key="1">
    <citation type="submission" date="2020-10" db="EMBL/GenBank/DDBJ databases">
        <authorList>
            <person name="Klimov P.B."/>
            <person name="Dyachkov S.M."/>
            <person name="Chetverikov P.E."/>
        </authorList>
    </citation>
    <scope>NUCLEOTIDE SEQUENCE [LARGE SCALE GENOMIC DNA]</scope>
    <source>
        <strain evidence="10">BMOC 18-1129-001#AD2665</strain>
        <tissue evidence="10">Entire mites</tissue>
    </source>
</reference>
<evidence type="ECO:0000256" key="6">
    <source>
        <dbReference type="ARBA" id="ARBA00037948"/>
    </source>
</evidence>
<name>A0ABQ7SCI6_9ACAR</name>
<dbReference type="InterPro" id="IPR050527">
    <property type="entry name" value="Snail/Krueppel_Znf"/>
</dbReference>
<evidence type="ECO:0000256" key="7">
    <source>
        <dbReference type="PROSITE-ProRule" id="PRU00042"/>
    </source>
</evidence>
<feature type="compositionally biased region" description="Low complexity" evidence="8">
    <location>
        <begin position="233"/>
        <end position="245"/>
    </location>
</feature>
<feature type="region of interest" description="Disordered" evidence="8">
    <location>
        <begin position="126"/>
        <end position="245"/>
    </location>
</feature>
<feature type="domain" description="C2H2-type" evidence="9">
    <location>
        <begin position="482"/>
        <end position="509"/>
    </location>
</feature>
<dbReference type="Pfam" id="PF00096">
    <property type="entry name" value="zf-C2H2"/>
    <property type="match status" value="4"/>
</dbReference>
<dbReference type="InterPro" id="IPR036236">
    <property type="entry name" value="Znf_C2H2_sf"/>
</dbReference>
<feature type="compositionally biased region" description="Polar residues" evidence="8">
    <location>
        <begin position="350"/>
        <end position="359"/>
    </location>
</feature>
<dbReference type="SUPFAM" id="SSF57667">
    <property type="entry name" value="beta-beta-alpha zinc fingers"/>
    <property type="match status" value="3"/>
</dbReference>
<evidence type="ECO:0000256" key="2">
    <source>
        <dbReference type="ARBA" id="ARBA00022737"/>
    </source>
</evidence>
<dbReference type="PANTHER" id="PTHR24388:SF38">
    <property type="entry name" value="PROTEIN SNAIL"/>
    <property type="match status" value="1"/>
</dbReference>
<feature type="compositionally biased region" description="Polar residues" evidence="8">
    <location>
        <begin position="306"/>
        <end position="318"/>
    </location>
</feature>
<gene>
    <name evidence="10" type="primary">Scrt1</name>
    <name evidence="10" type="ORF">GZH46_00496</name>
</gene>
<protein>
    <submittedName>
        <fullName evidence="10">Transcriptional repressor scratch 1</fullName>
    </submittedName>
</protein>
<feature type="compositionally biased region" description="Polar residues" evidence="8">
    <location>
        <begin position="180"/>
        <end position="232"/>
    </location>
</feature>
<proteinExistence type="inferred from homology"/>
<feature type="region of interest" description="Disordered" evidence="8">
    <location>
        <begin position="378"/>
        <end position="401"/>
    </location>
</feature>
<organism evidence="10 11">
    <name type="scientific">Fragariocoptes setiger</name>
    <dbReference type="NCBI Taxonomy" id="1670756"/>
    <lineage>
        <taxon>Eukaryota</taxon>
        <taxon>Metazoa</taxon>
        <taxon>Ecdysozoa</taxon>
        <taxon>Arthropoda</taxon>
        <taxon>Chelicerata</taxon>
        <taxon>Arachnida</taxon>
        <taxon>Acari</taxon>
        <taxon>Acariformes</taxon>
        <taxon>Trombidiformes</taxon>
        <taxon>Prostigmata</taxon>
        <taxon>Eupodina</taxon>
        <taxon>Eriophyoidea</taxon>
        <taxon>Phytoptidae</taxon>
        <taxon>Fragariocoptes</taxon>
    </lineage>
</organism>
<feature type="domain" description="C2H2-type" evidence="9">
    <location>
        <begin position="538"/>
        <end position="568"/>
    </location>
</feature>
<evidence type="ECO:0000256" key="8">
    <source>
        <dbReference type="SAM" id="MobiDB-lite"/>
    </source>
</evidence>
<feature type="compositionally biased region" description="Low complexity" evidence="8">
    <location>
        <begin position="340"/>
        <end position="349"/>
    </location>
</feature>
<evidence type="ECO:0000256" key="5">
    <source>
        <dbReference type="ARBA" id="ARBA00023242"/>
    </source>
</evidence>
<dbReference type="EMBL" id="JAIFTH010000050">
    <property type="protein sequence ID" value="KAG9510945.1"/>
    <property type="molecule type" value="Genomic_DNA"/>
</dbReference>
<feature type="compositionally biased region" description="Acidic residues" evidence="8">
    <location>
        <begin position="685"/>
        <end position="708"/>
    </location>
</feature>
<keyword evidence="3 7" id="KW-0863">Zinc-finger</keyword>
<feature type="non-terminal residue" evidence="10">
    <location>
        <position position="1"/>
    </location>
</feature>
<feature type="domain" description="C2H2-type" evidence="9">
    <location>
        <begin position="425"/>
        <end position="452"/>
    </location>
</feature>
<feature type="compositionally biased region" description="Basic residues" evidence="8">
    <location>
        <begin position="293"/>
        <end position="305"/>
    </location>
</feature>
<feature type="region of interest" description="Disordered" evidence="8">
    <location>
        <begin position="1"/>
        <end position="29"/>
    </location>
</feature>
<feature type="domain" description="C2H2-type" evidence="9">
    <location>
        <begin position="456"/>
        <end position="483"/>
    </location>
</feature>
<evidence type="ECO:0000313" key="11">
    <source>
        <dbReference type="Proteomes" id="UP000825002"/>
    </source>
</evidence>
<feature type="compositionally biased region" description="Acidic residues" evidence="8">
    <location>
        <begin position="630"/>
        <end position="642"/>
    </location>
</feature>
<feature type="region of interest" description="Disordered" evidence="8">
    <location>
        <begin position="275"/>
        <end position="318"/>
    </location>
</feature>
<dbReference type="InterPro" id="IPR013087">
    <property type="entry name" value="Znf_C2H2_type"/>
</dbReference>
<sequence>MPRSFLVKRPSKPHVSASSSAHASPAGHANRAWTGEHHIVSMHDTSSSQHKFSIQNNLKAQALLSGATASIRVVNEPRTHDDTNSQQQQQQQFSRIVEHQSSAKNLANITSLPLIRNSTSKVIVAGTSGNGTSQVKGSPSSFNNQSARKANEIANGRSAGSSSSISTPPMTAHQAAKQLMSFSNKLASQRSQPGGQQLSNNTGVSRVQTGKQSQQRQSDLTSFSPKTTGRQLSTSGTKSTTASGGKLMGVKLTLPARRNASADVLAGIKQIRQPRKIKLTSKKSAAASAATPNKRKSTQPTKRKSPTTGNSNQGPATSGTIAYTYETFFVSDGRSRRAKQNQQQQAQQATITSTLTKKQTPAEALTESYASLTIPMNKIKAPSSEPPAPAHPASPSTPAKGPVVTASIVPAPALAAVVGDSKPRYTCTECGKHYATSSNLSRHKQTHRSLDSQQARKCQHCGKAYVSMPALAMHILTHNLNHQCNQCGKAFSRPWLLQGHMRSHTGEKPFGCAHCGKAFADRSNLRAHMQTHSVHKSWRCKRCNKTFALKSYLNKHYESSCYKDGGAPDLNDSIDTGDGSSSSIAEGSTNVPHGILIVDGRSSSGRARLSGIGSGVNVSGRTIRFKNQSEDDDVDSSSDDSDPELKRIKRRIGSSSKRTKDQALPLRVGMLRSRDKLRRPKYQTDDEFVEDDEDDEAGDMEDAMETEG</sequence>
<dbReference type="Proteomes" id="UP000825002">
    <property type="component" value="Unassembled WGS sequence"/>
</dbReference>
<keyword evidence="4" id="KW-0862">Zinc</keyword>